<dbReference type="Proteomes" id="UP000253918">
    <property type="component" value="Unassembled WGS sequence"/>
</dbReference>
<accession>A0A369VYV8</accession>
<dbReference type="EMBL" id="QQNB01000001">
    <property type="protein sequence ID" value="RDE06242.1"/>
    <property type="molecule type" value="Genomic_DNA"/>
</dbReference>
<gene>
    <name evidence="2" type="ORF">DVW87_00440</name>
</gene>
<dbReference type="RefSeq" id="WP_114685824.1">
    <property type="nucleotide sequence ID" value="NZ_QQNB01000001.1"/>
</dbReference>
<feature type="chain" id="PRO_5016951166" evidence="1">
    <location>
        <begin position="20"/>
        <end position="81"/>
    </location>
</feature>
<feature type="signal peptide" evidence="1">
    <location>
        <begin position="1"/>
        <end position="19"/>
    </location>
</feature>
<evidence type="ECO:0000313" key="3">
    <source>
        <dbReference type="Proteomes" id="UP000253918"/>
    </source>
</evidence>
<comment type="caution">
    <text evidence="2">The sequence shown here is derived from an EMBL/GenBank/DDBJ whole genome shotgun (WGS) entry which is preliminary data.</text>
</comment>
<sequence>MNLLLILSALITALTGAFSGVRAPAVQVEQVAAQRAAAVRTAVAPVRPWLALVRGYPAAEVARPVAPLLHEVPLYLAKRRE</sequence>
<evidence type="ECO:0000256" key="1">
    <source>
        <dbReference type="SAM" id="SignalP"/>
    </source>
</evidence>
<name>A0A369VYV8_9SPHN</name>
<evidence type="ECO:0000313" key="2">
    <source>
        <dbReference type="EMBL" id="RDE06242.1"/>
    </source>
</evidence>
<protein>
    <submittedName>
        <fullName evidence="2">Uncharacterized protein</fullName>
    </submittedName>
</protein>
<keyword evidence="1" id="KW-0732">Signal</keyword>
<reference evidence="2 3" key="1">
    <citation type="submission" date="2018-07" db="EMBL/GenBank/DDBJ databases">
        <title>a novel species of Sphingomonas isolated from the rhizosphere soil of Araceae plant.</title>
        <authorList>
            <person name="Zhiyong W."/>
            <person name="Qinglan Z."/>
            <person name="Zhiwei F."/>
            <person name="Ding X."/>
            <person name="Gejiao W."/>
            <person name="Shixue Z."/>
        </authorList>
    </citation>
    <scope>NUCLEOTIDE SEQUENCE [LARGE SCALE GENOMIC DNA]</scope>
    <source>
        <strain evidence="2 3">WZY 27</strain>
    </source>
</reference>
<organism evidence="2 3">
    <name type="scientific">Sphingomonas aracearum</name>
    <dbReference type="NCBI Taxonomy" id="2283317"/>
    <lineage>
        <taxon>Bacteria</taxon>
        <taxon>Pseudomonadati</taxon>
        <taxon>Pseudomonadota</taxon>
        <taxon>Alphaproteobacteria</taxon>
        <taxon>Sphingomonadales</taxon>
        <taxon>Sphingomonadaceae</taxon>
        <taxon>Sphingomonas</taxon>
    </lineage>
</organism>
<proteinExistence type="predicted"/>
<dbReference type="AlphaFoldDB" id="A0A369VYV8"/>
<keyword evidence="3" id="KW-1185">Reference proteome</keyword>